<accession>A0A9P1H6E5</accession>
<dbReference type="PANTHER" id="PTHR12110">
    <property type="entry name" value="HYDROXYPYRUVATE ISOMERASE"/>
    <property type="match status" value="1"/>
</dbReference>
<evidence type="ECO:0000259" key="4">
    <source>
        <dbReference type="Pfam" id="PF04082"/>
    </source>
</evidence>
<gene>
    <name evidence="5" type="ORF">PPNO1_LOCUS7259</name>
</gene>
<comment type="caution">
    <text evidence="5">The sequence shown here is derived from an EMBL/GenBank/DDBJ whole genome shotgun (WGS) entry which is preliminary data.</text>
</comment>
<dbReference type="EMBL" id="CALLCH030000016">
    <property type="protein sequence ID" value="CAI4217654.1"/>
    <property type="molecule type" value="Genomic_DNA"/>
</dbReference>
<evidence type="ECO:0000256" key="2">
    <source>
        <dbReference type="SAM" id="MobiDB-lite"/>
    </source>
</evidence>
<evidence type="ECO:0000259" key="3">
    <source>
        <dbReference type="Pfam" id="PF01261"/>
    </source>
</evidence>
<keyword evidence="1" id="KW-0539">Nucleus</keyword>
<dbReference type="InterPro" id="IPR007219">
    <property type="entry name" value="XnlR_reg_dom"/>
</dbReference>
<name>A0A9P1H6E5_9PEZI</name>
<proteinExistence type="predicted"/>
<dbReference type="Pfam" id="PF04082">
    <property type="entry name" value="Fungal_trans"/>
    <property type="match status" value="1"/>
</dbReference>
<feature type="domain" description="Xylose isomerase-like TIM barrel" evidence="3">
    <location>
        <begin position="690"/>
        <end position="909"/>
    </location>
</feature>
<dbReference type="CDD" id="cd12148">
    <property type="entry name" value="fungal_TF_MHR"/>
    <property type="match status" value="1"/>
</dbReference>
<reference evidence="5" key="1">
    <citation type="submission" date="2022-11" db="EMBL/GenBank/DDBJ databases">
        <authorList>
            <person name="Scott C."/>
            <person name="Bruce N."/>
        </authorList>
    </citation>
    <scope>NUCLEOTIDE SEQUENCE</scope>
</reference>
<dbReference type="PANTHER" id="PTHR12110:SF57">
    <property type="entry name" value="DIOXYGENASE, PUTATIVE-RELATED"/>
    <property type="match status" value="1"/>
</dbReference>
<evidence type="ECO:0000313" key="5">
    <source>
        <dbReference type="EMBL" id="CAI4217654.1"/>
    </source>
</evidence>
<feature type="compositionally biased region" description="Low complexity" evidence="2">
    <location>
        <begin position="127"/>
        <end position="145"/>
    </location>
</feature>
<dbReference type="Gene3D" id="3.20.20.150">
    <property type="entry name" value="Divalent-metal-dependent TIM barrel enzymes"/>
    <property type="match status" value="1"/>
</dbReference>
<dbReference type="InterPro" id="IPR036237">
    <property type="entry name" value="Xyl_isomerase-like_sf"/>
</dbReference>
<evidence type="ECO:0000313" key="6">
    <source>
        <dbReference type="Proteomes" id="UP000838763"/>
    </source>
</evidence>
<dbReference type="GO" id="GO:0008270">
    <property type="term" value="F:zinc ion binding"/>
    <property type="evidence" value="ECO:0007669"/>
    <property type="project" value="InterPro"/>
</dbReference>
<dbReference type="Proteomes" id="UP000838763">
    <property type="component" value="Unassembled WGS sequence"/>
</dbReference>
<evidence type="ECO:0008006" key="7">
    <source>
        <dbReference type="Google" id="ProtNLM"/>
    </source>
</evidence>
<feature type="region of interest" description="Disordered" evidence="2">
    <location>
        <begin position="121"/>
        <end position="151"/>
    </location>
</feature>
<feature type="domain" description="Xylanolytic transcriptional activator regulatory" evidence="4">
    <location>
        <begin position="171"/>
        <end position="331"/>
    </location>
</feature>
<dbReference type="SUPFAM" id="SSF51658">
    <property type="entry name" value="Xylose isomerase-like"/>
    <property type="match status" value="1"/>
</dbReference>
<keyword evidence="6" id="KW-1185">Reference proteome</keyword>
<dbReference type="Pfam" id="PF01261">
    <property type="entry name" value="AP_endonuc_2"/>
    <property type="match status" value="1"/>
</dbReference>
<dbReference type="InterPro" id="IPR013022">
    <property type="entry name" value="Xyl_isomerase-like_TIM-brl"/>
</dbReference>
<sequence length="965" mass="106762">MFATVDGSEAWVSAVLDGEPTRPHLQLKILEEEEDRHVADLSTQTWRESAVPKTLERLLSMGGDDEEAQSGFDKALVESFDKLLRLPSSTDLAKDDHASTYDTDIDTIVVSGEPSITVADCDPSEWSSRSFNGASSSRQSSGLANPQDDETHMPPDWPFLLDTYLATVHWDEAFIYAVLSLALYQRAVAKSDQADRLRLLADCEKFGRKARQSLRSDGRKKYDLGHIQALTLLSLLEVARGEWSEAWVTIGHAVYISSSPDLELGLQHGGAHDDGKRRALWGCISLETLIAARIQRRPYSNRTEMRSIGPMQADGIEEWEPSQEHPAQGAARGSAHAPARVLSIYSHFTQLIGGLNDLVTQEKATEETGLLHKIAEILSQCEQAASIDYQQPTTHDLSLQQLNLYIAFACIREFATARQLAHIDSSEASALCERNWKLVHQLKHTLQQHISAFHSSSIPLLTPIFLHLLQNAVSYEAATLEEPNLREQAGLLSTSLYELGQALAGHFGYTPAGNIYPAGMNSLSPTHYRIPQSSAPAFPISAQLGLQTNINIARTLDQLSVDKDSASSQSMDIDILGNSGFHRVTPLDSLDANSMHGSGLLNTYQGLGSDSLLDPLPQSMTDDQLFDTLATLDSTDDWQQLDGDAVPPPIKSRVLAAPTNELIGVAAEPSILSASLGRAWLHDFDEKATQASKAGFEGIEIFYEDIDYLARKNNNTECPDDGQILAAAQSMRDLLDRLQLTVLGLQPFLFYEGLRDRDEHARLIEKIKLWFKIAKTLRTDTIQIPANFLPEEKLTGDMDVIVGDLRQLADLGLKEDPPVRFAYEALCWSTLVSTWEKSYEVAVKVDRPNFGLCLDTFNIAGRVWADPASPTGKTPNADQDLKESLERLLEIDLSKVFYIQVVDAEKMETPLVKGHPFHVDGNPPRMNWSRNARAYMYETDRGAYLPVEDVARTLIHGLGVFQGLA</sequence>
<dbReference type="AlphaFoldDB" id="A0A9P1H6E5"/>
<evidence type="ECO:0000256" key="1">
    <source>
        <dbReference type="ARBA" id="ARBA00023242"/>
    </source>
</evidence>
<dbReference type="GO" id="GO:0003677">
    <property type="term" value="F:DNA binding"/>
    <property type="evidence" value="ECO:0007669"/>
    <property type="project" value="InterPro"/>
</dbReference>
<dbReference type="OrthoDB" id="5360893at2759"/>
<dbReference type="GO" id="GO:0006351">
    <property type="term" value="P:DNA-templated transcription"/>
    <property type="evidence" value="ECO:0007669"/>
    <property type="project" value="InterPro"/>
</dbReference>
<dbReference type="InterPro" id="IPR050312">
    <property type="entry name" value="IolE/XylAMocC-like"/>
</dbReference>
<organism evidence="5 6">
    <name type="scientific">Parascedosporium putredinis</name>
    <dbReference type="NCBI Taxonomy" id="1442378"/>
    <lineage>
        <taxon>Eukaryota</taxon>
        <taxon>Fungi</taxon>
        <taxon>Dikarya</taxon>
        <taxon>Ascomycota</taxon>
        <taxon>Pezizomycotina</taxon>
        <taxon>Sordariomycetes</taxon>
        <taxon>Hypocreomycetidae</taxon>
        <taxon>Microascales</taxon>
        <taxon>Microascaceae</taxon>
        <taxon>Parascedosporium</taxon>
    </lineage>
</organism>
<protein>
    <recommendedName>
        <fullName evidence="7">Transcription factor domain-containing protein</fullName>
    </recommendedName>
</protein>